<organism evidence="2">
    <name type="scientific">bioreactor metagenome</name>
    <dbReference type="NCBI Taxonomy" id="1076179"/>
    <lineage>
        <taxon>unclassified sequences</taxon>
        <taxon>metagenomes</taxon>
        <taxon>ecological metagenomes</taxon>
    </lineage>
</organism>
<feature type="region of interest" description="Disordered" evidence="1">
    <location>
        <begin position="1"/>
        <end position="62"/>
    </location>
</feature>
<evidence type="ECO:0000313" key="2">
    <source>
        <dbReference type="EMBL" id="MPM54480.1"/>
    </source>
</evidence>
<sequence>MLADVADQRRRQRTAVHHGQLQVGPGQRRVQGPEIPGPLPERRGLGNHDGVEFQPPGLLGAQ</sequence>
<evidence type="ECO:0000256" key="1">
    <source>
        <dbReference type="SAM" id="MobiDB-lite"/>
    </source>
</evidence>
<comment type="caution">
    <text evidence="2">The sequence shown here is derived from an EMBL/GenBank/DDBJ whole genome shotgun (WGS) entry which is preliminary data.</text>
</comment>
<feature type="compositionally biased region" description="Basic and acidic residues" evidence="1">
    <location>
        <begin position="40"/>
        <end position="51"/>
    </location>
</feature>
<proteinExistence type="predicted"/>
<dbReference type="AlphaFoldDB" id="A0A645AMY8"/>
<protein>
    <submittedName>
        <fullName evidence="2">Uncharacterized protein</fullName>
    </submittedName>
</protein>
<accession>A0A645AMY8</accession>
<dbReference type="EMBL" id="VSSQ01014821">
    <property type="protein sequence ID" value="MPM54480.1"/>
    <property type="molecule type" value="Genomic_DNA"/>
</dbReference>
<gene>
    <name evidence="2" type="ORF">SDC9_101258</name>
</gene>
<name>A0A645AMY8_9ZZZZ</name>
<reference evidence="2" key="1">
    <citation type="submission" date="2019-08" db="EMBL/GenBank/DDBJ databases">
        <authorList>
            <person name="Kucharzyk K."/>
            <person name="Murdoch R.W."/>
            <person name="Higgins S."/>
            <person name="Loffler F."/>
        </authorList>
    </citation>
    <scope>NUCLEOTIDE SEQUENCE</scope>
</reference>